<dbReference type="OrthoDB" id="9790614at2"/>
<keyword evidence="7" id="KW-1278">Translocase</keyword>
<proteinExistence type="predicted"/>
<name>A0A5C5ZR98_9BACT</name>
<dbReference type="Pfam" id="PF00005">
    <property type="entry name" value="ABC_tran"/>
    <property type="match status" value="1"/>
</dbReference>
<evidence type="ECO:0000256" key="9">
    <source>
        <dbReference type="PROSITE-ProRule" id="PRU01213"/>
    </source>
</evidence>
<dbReference type="InterPro" id="IPR005116">
    <property type="entry name" value="Transp-assoc_OB_typ1"/>
</dbReference>
<keyword evidence="1" id="KW-0813">Transport</keyword>
<evidence type="ECO:0000256" key="2">
    <source>
        <dbReference type="ARBA" id="ARBA00022475"/>
    </source>
</evidence>
<dbReference type="InterPro" id="IPR027417">
    <property type="entry name" value="P-loop_NTPase"/>
</dbReference>
<dbReference type="InterPro" id="IPR050334">
    <property type="entry name" value="Molybdenum_import_ModC"/>
</dbReference>
<dbReference type="RefSeq" id="WP_146395803.1">
    <property type="nucleotide sequence ID" value="NZ_SJPQ01000001.1"/>
</dbReference>
<dbReference type="InterPro" id="IPR003593">
    <property type="entry name" value="AAA+_ATPase"/>
</dbReference>
<dbReference type="PROSITE" id="PS50893">
    <property type="entry name" value="ABC_TRANSPORTER_2"/>
    <property type="match status" value="1"/>
</dbReference>
<gene>
    <name evidence="12" type="primary">malK</name>
    <name evidence="12" type="ORF">Mal64_01890</name>
</gene>
<dbReference type="GO" id="GO:0140359">
    <property type="term" value="F:ABC-type transporter activity"/>
    <property type="evidence" value="ECO:0007669"/>
    <property type="project" value="InterPro"/>
</dbReference>
<dbReference type="SUPFAM" id="SSF50331">
    <property type="entry name" value="MOP-like"/>
    <property type="match status" value="1"/>
</dbReference>
<comment type="caution">
    <text evidence="12">The sequence shown here is derived from an EMBL/GenBank/DDBJ whole genome shotgun (WGS) entry which is preliminary data.</text>
</comment>
<sequence length="361" mass="38024">MSTLSFRGQVRYASGATVDVAFDAEGGVTALFGPSGSGKSSVVAVIAGLLRPNNGLVRLGDETLVDTSRGVCLPPERRRVGLVSQDHLLFPHMTAEANLRYGMRRAGPAPTIGFEQACAVLDLTELLGRRPAELSGGERQRVAIGRALLSQPRLLLLDEPLASLDAARKGRVLACLERIVAEWNTPTVLVSHDQAEVRRLADRVVVLDEGRVIATGAPDEALAAAGPLSWRDETGPMNLLRLEGVTQCDGAWTARVAMQELALPPLPAPPDGPLYARFPPHEVTVAPPGDVGVLSARNRLRGVVRRTVEVGGAVFVAVELSADAETSLWAEVTPQSAATLGLAPGAAVQCLVKTSSLRVGS</sequence>
<evidence type="ECO:0000259" key="10">
    <source>
        <dbReference type="PROSITE" id="PS50893"/>
    </source>
</evidence>
<keyword evidence="3 9" id="KW-0500">Molybdenum</keyword>
<dbReference type="GO" id="GO:0005524">
    <property type="term" value="F:ATP binding"/>
    <property type="evidence" value="ECO:0007669"/>
    <property type="project" value="UniProtKB-KW"/>
</dbReference>
<dbReference type="InterPro" id="IPR017871">
    <property type="entry name" value="ABC_transporter-like_CS"/>
</dbReference>
<dbReference type="InterPro" id="IPR008995">
    <property type="entry name" value="Mo/tungstate-bd_C_term_dom"/>
</dbReference>
<dbReference type="GO" id="GO:0016020">
    <property type="term" value="C:membrane"/>
    <property type="evidence" value="ECO:0007669"/>
    <property type="project" value="InterPro"/>
</dbReference>
<dbReference type="SMART" id="SM00382">
    <property type="entry name" value="AAA"/>
    <property type="match status" value="1"/>
</dbReference>
<evidence type="ECO:0000256" key="5">
    <source>
        <dbReference type="ARBA" id="ARBA00022741"/>
    </source>
</evidence>
<dbReference type="PROSITE" id="PS00211">
    <property type="entry name" value="ABC_TRANSPORTER_1"/>
    <property type="match status" value="1"/>
</dbReference>
<dbReference type="InterPro" id="IPR003439">
    <property type="entry name" value="ABC_transporter-like_ATP-bd"/>
</dbReference>
<evidence type="ECO:0000259" key="11">
    <source>
        <dbReference type="PROSITE" id="PS51866"/>
    </source>
</evidence>
<keyword evidence="5" id="KW-0547">Nucleotide-binding</keyword>
<evidence type="ECO:0000256" key="3">
    <source>
        <dbReference type="ARBA" id="ARBA00022505"/>
    </source>
</evidence>
<dbReference type="Pfam" id="PF03459">
    <property type="entry name" value="TOBE"/>
    <property type="match status" value="1"/>
</dbReference>
<evidence type="ECO:0000313" key="13">
    <source>
        <dbReference type="Proteomes" id="UP000315440"/>
    </source>
</evidence>
<keyword evidence="13" id="KW-1185">Reference proteome</keyword>
<evidence type="ECO:0000256" key="6">
    <source>
        <dbReference type="ARBA" id="ARBA00022840"/>
    </source>
</evidence>
<evidence type="ECO:0000256" key="1">
    <source>
        <dbReference type="ARBA" id="ARBA00022448"/>
    </source>
</evidence>
<dbReference type="GO" id="GO:0016887">
    <property type="term" value="F:ATP hydrolysis activity"/>
    <property type="evidence" value="ECO:0007669"/>
    <property type="project" value="InterPro"/>
</dbReference>
<accession>A0A5C5ZR98</accession>
<evidence type="ECO:0000256" key="4">
    <source>
        <dbReference type="ARBA" id="ARBA00022519"/>
    </source>
</evidence>
<dbReference type="InterPro" id="IPR004606">
    <property type="entry name" value="Mop_domain"/>
</dbReference>
<evidence type="ECO:0000313" key="12">
    <source>
        <dbReference type="EMBL" id="TWT89810.1"/>
    </source>
</evidence>
<protein>
    <submittedName>
        <fullName evidence="12">Maltose/maltodextrin import ATP-binding protein MalK</fullName>
    </submittedName>
</protein>
<keyword evidence="4" id="KW-0997">Cell inner membrane</keyword>
<dbReference type="PANTHER" id="PTHR43514:SF4">
    <property type="entry name" value="ABC TRANSPORTER I FAMILY MEMBER 10"/>
    <property type="match status" value="1"/>
</dbReference>
<dbReference type="SUPFAM" id="SSF52540">
    <property type="entry name" value="P-loop containing nucleoside triphosphate hydrolases"/>
    <property type="match status" value="1"/>
</dbReference>
<keyword evidence="2" id="KW-1003">Cell membrane</keyword>
<evidence type="ECO:0000256" key="7">
    <source>
        <dbReference type="ARBA" id="ARBA00022967"/>
    </source>
</evidence>
<dbReference type="InterPro" id="IPR011868">
    <property type="entry name" value="ModC_ABC_ATP-bd"/>
</dbReference>
<dbReference type="NCBIfam" id="TIGR02142">
    <property type="entry name" value="modC_ABC"/>
    <property type="match status" value="1"/>
</dbReference>
<feature type="domain" description="Mop" evidence="11">
    <location>
        <begin position="293"/>
        <end position="361"/>
    </location>
</feature>
<dbReference type="AlphaFoldDB" id="A0A5C5ZR98"/>
<dbReference type="PROSITE" id="PS51866">
    <property type="entry name" value="MOP"/>
    <property type="match status" value="1"/>
</dbReference>
<keyword evidence="8" id="KW-0472">Membrane</keyword>
<keyword evidence="6 12" id="KW-0067">ATP-binding</keyword>
<organism evidence="12 13">
    <name type="scientific">Pseudobythopirellula maris</name>
    <dbReference type="NCBI Taxonomy" id="2527991"/>
    <lineage>
        <taxon>Bacteria</taxon>
        <taxon>Pseudomonadati</taxon>
        <taxon>Planctomycetota</taxon>
        <taxon>Planctomycetia</taxon>
        <taxon>Pirellulales</taxon>
        <taxon>Lacipirellulaceae</taxon>
        <taxon>Pseudobythopirellula</taxon>
    </lineage>
</organism>
<dbReference type="Gene3D" id="2.40.50.100">
    <property type="match status" value="1"/>
</dbReference>
<evidence type="ECO:0000256" key="8">
    <source>
        <dbReference type="ARBA" id="ARBA00023136"/>
    </source>
</evidence>
<dbReference type="Gene3D" id="3.40.50.300">
    <property type="entry name" value="P-loop containing nucleotide triphosphate hydrolases"/>
    <property type="match status" value="1"/>
</dbReference>
<dbReference type="EMBL" id="SJPQ01000001">
    <property type="protein sequence ID" value="TWT89810.1"/>
    <property type="molecule type" value="Genomic_DNA"/>
</dbReference>
<dbReference type="GO" id="GO:0015098">
    <property type="term" value="F:molybdate ion transmembrane transporter activity"/>
    <property type="evidence" value="ECO:0007669"/>
    <property type="project" value="InterPro"/>
</dbReference>
<dbReference type="Proteomes" id="UP000315440">
    <property type="component" value="Unassembled WGS sequence"/>
</dbReference>
<reference evidence="12 13" key="1">
    <citation type="submission" date="2019-02" db="EMBL/GenBank/DDBJ databases">
        <title>Deep-cultivation of Planctomycetes and their phenomic and genomic characterization uncovers novel biology.</title>
        <authorList>
            <person name="Wiegand S."/>
            <person name="Jogler M."/>
            <person name="Boedeker C."/>
            <person name="Pinto D."/>
            <person name="Vollmers J."/>
            <person name="Rivas-Marin E."/>
            <person name="Kohn T."/>
            <person name="Peeters S.H."/>
            <person name="Heuer A."/>
            <person name="Rast P."/>
            <person name="Oberbeckmann S."/>
            <person name="Bunk B."/>
            <person name="Jeske O."/>
            <person name="Meyerdierks A."/>
            <person name="Storesund J.E."/>
            <person name="Kallscheuer N."/>
            <person name="Luecker S."/>
            <person name="Lage O.M."/>
            <person name="Pohl T."/>
            <person name="Merkel B.J."/>
            <person name="Hornburger P."/>
            <person name="Mueller R.-W."/>
            <person name="Bruemmer F."/>
            <person name="Labrenz M."/>
            <person name="Spormann A.M."/>
            <person name="Op Den Camp H."/>
            <person name="Overmann J."/>
            <person name="Amann R."/>
            <person name="Jetten M.S.M."/>
            <person name="Mascher T."/>
            <person name="Medema M.H."/>
            <person name="Devos D.P."/>
            <person name="Kaster A.-K."/>
            <person name="Ovreas L."/>
            <person name="Rohde M."/>
            <person name="Galperin M.Y."/>
            <person name="Jogler C."/>
        </authorList>
    </citation>
    <scope>NUCLEOTIDE SEQUENCE [LARGE SCALE GENOMIC DNA]</scope>
    <source>
        <strain evidence="12 13">Mal64</strain>
    </source>
</reference>
<feature type="domain" description="ABC transporter" evidence="10">
    <location>
        <begin position="1"/>
        <end position="234"/>
    </location>
</feature>
<dbReference type="PANTHER" id="PTHR43514">
    <property type="entry name" value="ABC TRANSPORTER I FAMILY MEMBER 10"/>
    <property type="match status" value="1"/>
</dbReference>